<reference evidence="1 2" key="1">
    <citation type="submission" date="2007-03" db="EMBL/GenBank/DDBJ databases">
        <authorList>
            <person name="Stal L."/>
            <person name="Ferriera S."/>
            <person name="Johnson J."/>
            <person name="Kravitz S."/>
            <person name="Beeson K."/>
            <person name="Sutton G."/>
            <person name="Rogers Y.-H."/>
            <person name="Friedman R."/>
            <person name="Frazier M."/>
            <person name="Venter J.C."/>
        </authorList>
    </citation>
    <scope>NUCLEOTIDE SEQUENCE [LARGE SCALE GENOMIC DNA]</scope>
    <source>
        <strain evidence="1 2">CCY0110</strain>
    </source>
</reference>
<evidence type="ECO:0000313" key="1">
    <source>
        <dbReference type="EMBL" id="EAZ93618.1"/>
    </source>
</evidence>
<proteinExistence type="predicted"/>
<protein>
    <submittedName>
        <fullName evidence="1">Uncharacterized protein</fullName>
    </submittedName>
</protein>
<organism evidence="1 2">
    <name type="scientific">Crocosphaera chwakensis CCY0110</name>
    <dbReference type="NCBI Taxonomy" id="391612"/>
    <lineage>
        <taxon>Bacteria</taxon>
        <taxon>Bacillati</taxon>
        <taxon>Cyanobacteriota</taxon>
        <taxon>Cyanophyceae</taxon>
        <taxon>Oscillatoriophycideae</taxon>
        <taxon>Chroococcales</taxon>
        <taxon>Aphanothecaceae</taxon>
        <taxon>Crocosphaera</taxon>
        <taxon>Crocosphaera chwakensis</taxon>
    </lineage>
</organism>
<dbReference type="EMBL" id="AAXW01000002">
    <property type="protein sequence ID" value="EAZ93618.1"/>
    <property type="molecule type" value="Genomic_DNA"/>
</dbReference>
<keyword evidence="2" id="KW-1185">Reference proteome</keyword>
<name>A3III6_9CHRO</name>
<sequence length="39" mass="4804">MLQRRLHLFLKYRLNYLNCGSWEEWLLDTLKVSLLPLNL</sequence>
<evidence type="ECO:0000313" key="2">
    <source>
        <dbReference type="Proteomes" id="UP000003781"/>
    </source>
</evidence>
<dbReference type="Proteomes" id="UP000003781">
    <property type="component" value="Unassembled WGS sequence"/>
</dbReference>
<accession>A3III6</accession>
<dbReference type="AlphaFoldDB" id="A3III6"/>
<comment type="caution">
    <text evidence="1">The sequence shown here is derived from an EMBL/GenBank/DDBJ whole genome shotgun (WGS) entry which is preliminary data.</text>
</comment>
<gene>
    <name evidence="1" type="ORF">CY0110_17522</name>
</gene>